<name>A0A2A2KET8_9BILA</name>
<organism evidence="3 4">
    <name type="scientific">Diploscapter pachys</name>
    <dbReference type="NCBI Taxonomy" id="2018661"/>
    <lineage>
        <taxon>Eukaryota</taxon>
        <taxon>Metazoa</taxon>
        <taxon>Ecdysozoa</taxon>
        <taxon>Nematoda</taxon>
        <taxon>Chromadorea</taxon>
        <taxon>Rhabditida</taxon>
        <taxon>Rhabditina</taxon>
        <taxon>Rhabditomorpha</taxon>
        <taxon>Rhabditoidea</taxon>
        <taxon>Rhabditidae</taxon>
        <taxon>Diploscapter</taxon>
    </lineage>
</organism>
<keyword evidence="2" id="KW-1133">Transmembrane helix</keyword>
<evidence type="ECO:0000256" key="2">
    <source>
        <dbReference type="SAM" id="Phobius"/>
    </source>
</evidence>
<feature type="transmembrane region" description="Helical" evidence="2">
    <location>
        <begin position="20"/>
        <end position="42"/>
    </location>
</feature>
<protein>
    <submittedName>
        <fullName evidence="3">Uncharacterized protein</fullName>
    </submittedName>
</protein>
<evidence type="ECO:0000313" key="3">
    <source>
        <dbReference type="EMBL" id="PAV72359.1"/>
    </source>
</evidence>
<sequence length="226" mass="25538">MDGSGWDNIVDASLEEVACLLCFIFHVTWLLSMAILATFICVKSNPHKKLNERRNSLERPGSERLLKKKEGNSAEDERRHNKRGKYNAPEDHPDAQDSIRVRKESLSYSQASRKKNALVKRSRENELPPCGQVDDATQNSDSSPTLVLNIPLGLAKTKPKDERNNLQGYESDESKKHSSDKARVTFAKQLVRTSMTQKHENKKRSSKEDSDADTTPSMIQGRSMKV</sequence>
<feature type="compositionally biased region" description="Polar residues" evidence="1">
    <location>
        <begin position="135"/>
        <end position="146"/>
    </location>
</feature>
<evidence type="ECO:0000313" key="4">
    <source>
        <dbReference type="Proteomes" id="UP000218231"/>
    </source>
</evidence>
<keyword evidence="4" id="KW-1185">Reference proteome</keyword>
<comment type="caution">
    <text evidence="3">The sequence shown here is derived from an EMBL/GenBank/DDBJ whole genome shotgun (WGS) entry which is preliminary data.</text>
</comment>
<keyword evidence="2" id="KW-0472">Membrane</keyword>
<feature type="compositionally biased region" description="Basic and acidic residues" evidence="1">
    <location>
        <begin position="52"/>
        <end position="79"/>
    </location>
</feature>
<dbReference type="Proteomes" id="UP000218231">
    <property type="component" value="Unassembled WGS sequence"/>
</dbReference>
<gene>
    <name evidence="3" type="ORF">WR25_17019</name>
</gene>
<proteinExistence type="predicted"/>
<keyword evidence="2" id="KW-0812">Transmembrane</keyword>
<feature type="compositionally biased region" description="Basic and acidic residues" evidence="1">
    <location>
        <begin position="88"/>
        <end position="105"/>
    </location>
</feature>
<reference evidence="3 4" key="1">
    <citation type="journal article" date="2017" name="Curr. Biol.">
        <title>Genome architecture and evolution of a unichromosomal asexual nematode.</title>
        <authorList>
            <person name="Fradin H."/>
            <person name="Zegar C."/>
            <person name="Gutwein M."/>
            <person name="Lucas J."/>
            <person name="Kovtun M."/>
            <person name="Corcoran D."/>
            <person name="Baugh L.R."/>
            <person name="Kiontke K."/>
            <person name="Gunsalus K."/>
            <person name="Fitch D.H."/>
            <person name="Piano F."/>
        </authorList>
    </citation>
    <scope>NUCLEOTIDE SEQUENCE [LARGE SCALE GENOMIC DNA]</scope>
    <source>
        <strain evidence="3">PF1309</strain>
    </source>
</reference>
<evidence type="ECO:0000256" key="1">
    <source>
        <dbReference type="SAM" id="MobiDB-lite"/>
    </source>
</evidence>
<dbReference type="EMBL" id="LIAE01008806">
    <property type="protein sequence ID" value="PAV72359.1"/>
    <property type="molecule type" value="Genomic_DNA"/>
</dbReference>
<accession>A0A2A2KET8</accession>
<feature type="compositionally biased region" description="Basic and acidic residues" evidence="1">
    <location>
        <begin position="172"/>
        <end position="183"/>
    </location>
</feature>
<feature type="region of interest" description="Disordered" evidence="1">
    <location>
        <begin position="50"/>
        <end position="226"/>
    </location>
</feature>
<dbReference type="AlphaFoldDB" id="A0A2A2KET8"/>